<comment type="caution">
    <text evidence="2">The sequence shown here is derived from an EMBL/GenBank/DDBJ whole genome shotgun (WGS) entry which is preliminary data.</text>
</comment>
<dbReference type="AlphaFoldDB" id="A0AA88A6Y4"/>
<keyword evidence="1" id="KW-0812">Transmembrane</keyword>
<reference evidence="2" key="1">
    <citation type="submission" date="2023-07" db="EMBL/GenBank/DDBJ databases">
        <title>draft genome sequence of fig (Ficus carica).</title>
        <authorList>
            <person name="Takahashi T."/>
            <person name="Nishimura K."/>
        </authorList>
    </citation>
    <scope>NUCLEOTIDE SEQUENCE</scope>
</reference>
<evidence type="ECO:0000313" key="2">
    <source>
        <dbReference type="EMBL" id="GMN47627.1"/>
    </source>
</evidence>
<organism evidence="2 3">
    <name type="scientific">Ficus carica</name>
    <name type="common">Common fig</name>
    <dbReference type="NCBI Taxonomy" id="3494"/>
    <lineage>
        <taxon>Eukaryota</taxon>
        <taxon>Viridiplantae</taxon>
        <taxon>Streptophyta</taxon>
        <taxon>Embryophyta</taxon>
        <taxon>Tracheophyta</taxon>
        <taxon>Spermatophyta</taxon>
        <taxon>Magnoliopsida</taxon>
        <taxon>eudicotyledons</taxon>
        <taxon>Gunneridae</taxon>
        <taxon>Pentapetalae</taxon>
        <taxon>rosids</taxon>
        <taxon>fabids</taxon>
        <taxon>Rosales</taxon>
        <taxon>Moraceae</taxon>
        <taxon>Ficeae</taxon>
        <taxon>Ficus</taxon>
    </lineage>
</organism>
<sequence>MAAAGMGYGYVVVIADGVTWGGLLPDRRRDLRSHLAGKMGRRGWQLWGGGMLDTNCPTWIDYMINSGFISPWVPSPCKPVWQG</sequence>
<keyword evidence="3" id="KW-1185">Reference proteome</keyword>
<dbReference type="Proteomes" id="UP001187192">
    <property type="component" value="Unassembled WGS sequence"/>
</dbReference>
<gene>
    <name evidence="2" type="ORF">TIFTF001_016814</name>
</gene>
<feature type="transmembrane region" description="Helical" evidence="1">
    <location>
        <begin position="6"/>
        <end position="24"/>
    </location>
</feature>
<keyword evidence="1" id="KW-1133">Transmembrane helix</keyword>
<evidence type="ECO:0000313" key="3">
    <source>
        <dbReference type="Proteomes" id="UP001187192"/>
    </source>
</evidence>
<name>A0AA88A6Y4_FICCA</name>
<accession>A0AA88A6Y4</accession>
<keyword evidence="1" id="KW-0472">Membrane</keyword>
<dbReference type="EMBL" id="BTGU01000026">
    <property type="protein sequence ID" value="GMN47627.1"/>
    <property type="molecule type" value="Genomic_DNA"/>
</dbReference>
<evidence type="ECO:0000256" key="1">
    <source>
        <dbReference type="SAM" id="Phobius"/>
    </source>
</evidence>
<protein>
    <submittedName>
        <fullName evidence="2">Uncharacterized protein</fullName>
    </submittedName>
</protein>
<proteinExistence type="predicted"/>